<dbReference type="Gene3D" id="2.160.20.120">
    <property type="match status" value="1"/>
</dbReference>
<evidence type="ECO:0000313" key="2">
    <source>
        <dbReference type="EMBL" id="SHJ34924.1"/>
    </source>
</evidence>
<dbReference type="OrthoDB" id="1419485at2"/>
<dbReference type="AlphaFoldDB" id="A0A1M6IKJ0"/>
<feature type="domain" description="Putative auto-transporter adhesin head GIN" evidence="1">
    <location>
        <begin position="41"/>
        <end position="259"/>
    </location>
</feature>
<dbReference type="InterPro" id="IPR021255">
    <property type="entry name" value="DUF2807"/>
</dbReference>
<dbReference type="EMBL" id="FQZH01000003">
    <property type="protein sequence ID" value="SHJ34924.1"/>
    <property type="molecule type" value="Genomic_DNA"/>
</dbReference>
<reference evidence="2 3" key="1">
    <citation type="submission" date="2016-11" db="EMBL/GenBank/DDBJ databases">
        <authorList>
            <person name="Jaros S."/>
            <person name="Januszkiewicz K."/>
            <person name="Wedrychowicz H."/>
        </authorList>
    </citation>
    <scope>NUCLEOTIDE SEQUENCE [LARGE SCALE GENOMIC DNA]</scope>
    <source>
        <strain evidence="2 3">DSM 22807</strain>
    </source>
</reference>
<organism evidence="2 3">
    <name type="scientific">Flavobacterium haoranii</name>
    <dbReference type="NCBI Taxonomy" id="683124"/>
    <lineage>
        <taxon>Bacteria</taxon>
        <taxon>Pseudomonadati</taxon>
        <taxon>Bacteroidota</taxon>
        <taxon>Flavobacteriia</taxon>
        <taxon>Flavobacteriales</taxon>
        <taxon>Flavobacteriaceae</taxon>
        <taxon>Flavobacterium</taxon>
    </lineage>
</organism>
<sequence>MKKIIVLFALVFATSVTFGQKKEKIKGSKIVTHTVTDLESFVNVEVEDNLEVFLVKADKPSLEIEADDNLHDAINFSVAGNTLRIFSLKDVIGAKKFSIRVNYTENLKLVVAKGETRVNALNELQAENVTIKNYDKSKSFLNVKSEYFTLILNDKAEAELNVKAQNTTLELSKDAELKALVASPEVKIDMYEKSEAKIEGDTENLKLRLDNSSILDAKKFSAKNLEIAIEGYAKADVNVVEQVNITASGKSEIRLYGEPKITVTKFTNSTTLFKKEF</sequence>
<proteinExistence type="predicted"/>
<protein>
    <submittedName>
        <fullName evidence="2">Putative auto-transporter adhesin, head GIN domain</fullName>
    </submittedName>
</protein>
<gene>
    <name evidence="2" type="ORF">SAMN05444337_1793</name>
</gene>
<dbReference type="STRING" id="683124.SAMN05444337_1793"/>
<dbReference type="Proteomes" id="UP000184232">
    <property type="component" value="Unassembled WGS sequence"/>
</dbReference>
<keyword evidence="3" id="KW-1185">Reference proteome</keyword>
<dbReference type="RefSeq" id="WP_072784192.1">
    <property type="nucleotide sequence ID" value="NZ_CP045292.1"/>
</dbReference>
<dbReference type="Pfam" id="PF10988">
    <property type="entry name" value="DUF2807"/>
    <property type="match status" value="1"/>
</dbReference>
<accession>A0A1M6IKJ0</accession>
<evidence type="ECO:0000259" key="1">
    <source>
        <dbReference type="Pfam" id="PF10988"/>
    </source>
</evidence>
<evidence type="ECO:0000313" key="3">
    <source>
        <dbReference type="Proteomes" id="UP000184232"/>
    </source>
</evidence>
<name>A0A1M6IKJ0_9FLAO</name>